<dbReference type="Proteomes" id="UP000559809">
    <property type="component" value="Unassembled WGS sequence"/>
</dbReference>
<name>A0A853G6T4_9BURK</name>
<protein>
    <submittedName>
        <fullName evidence="3">Transglycosylase SLT domain-containing protein</fullName>
    </submittedName>
</protein>
<comment type="caution">
    <text evidence="3">The sequence shown here is derived from an EMBL/GenBank/DDBJ whole genome shotgun (WGS) entry which is preliminary data.</text>
</comment>
<dbReference type="SUPFAM" id="SSF53955">
    <property type="entry name" value="Lysozyme-like"/>
    <property type="match status" value="1"/>
</dbReference>
<dbReference type="CDD" id="cd00254">
    <property type="entry name" value="LT-like"/>
    <property type="match status" value="1"/>
</dbReference>
<sequence>MALQEWPDPTALPDAKPDQPGERELQSLTEEASKQAQVRYLAAKWGRSPKTLREYVNLAWEEAGKREGLDPELLIAIMQKESSLSARVQSRQGAQGLMQVIRRWHSDKLHPSESLFDPRVNIRVGADILEEYLELAGGSLHQALEKYSGNARGYANTILKESRKLARVADRAAAAAAVAMTQG</sequence>
<evidence type="ECO:0000256" key="1">
    <source>
        <dbReference type="SAM" id="MobiDB-lite"/>
    </source>
</evidence>
<dbReference type="Pfam" id="PF01464">
    <property type="entry name" value="SLT"/>
    <property type="match status" value="1"/>
</dbReference>
<proteinExistence type="predicted"/>
<dbReference type="InterPro" id="IPR008258">
    <property type="entry name" value="Transglycosylase_SLT_dom_1"/>
</dbReference>
<evidence type="ECO:0000313" key="4">
    <source>
        <dbReference type="Proteomes" id="UP000559809"/>
    </source>
</evidence>
<keyword evidence="4" id="KW-1185">Reference proteome</keyword>
<accession>A0A853G6T4</accession>
<gene>
    <name evidence="3" type="ORF">H0A72_21330</name>
</gene>
<feature type="compositionally biased region" description="Basic and acidic residues" evidence="1">
    <location>
        <begin position="15"/>
        <end position="25"/>
    </location>
</feature>
<organism evidence="3 4">
    <name type="scientific">Parapusillimonas granuli</name>
    <dbReference type="NCBI Taxonomy" id="380911"/>
    <lineage>
        <taxon>Bacteria</taxon>
        <taxon>Pseudomonadati</taxon>
        <taxon>Pseudomonadota</taxon>
        <taxon>Betaproteobacteria</taxon>
        <taxon>Burkholderiales</taxon>
        <taxon>Alcaligenaceae</taxon>
        <taxon>Parapusillimonas</taxon>
    </lineage>
</organism>
<dbReference type="Gene3D" id="1.10.530.10">
    <property type="match status" value="1"/>
</dbReference>
<dbReference type="AlphaFoldDB" id="A0A853G6T4"/>
<feature type="region of interest" description="Disordered" evidence="1">
    <location>
        <begin position="1"/>
        <end position="31"/>
    </location>
</feature>
<evidence type="ECO:0000259" key="2">
    <source>
        <dbReference type="Pfam" id="PF01464"/>
    </source>
</evidence>
<feature type="domain" description="Transglycosylase SLT" evidence="2">
    <location>
        <begin position="60"/>
        <end position="149"/>
    </location>
</feature>
<dbReference type="InterPro" id="IPR023346">
    <property type="entry name" value="Lysozyme-like_dom_sf"/>
</dbReference>
<dbReference type="EMBL" id="JACCEM010000017">
    <property type="protein sequence ID" value="NYT51857.1"/>
    <property type="molecule type" value="Genomic_DNA"/>
</dbReference>
<evidence type="ECO:0000313" key="3">
    <source>
        <dbReference type="EMBL" id="NYT51857.1"/>
    </source>
</evidence>
<reference evidence="3 4" key="1">
    <citation type="submission" date="2020-07" db="EMBL/GenBank/DDBJ databases">
        <title>Taxonomic revisions and descriptions of new bacterial species based on genomic comparisons in the high-G+C-content subgroup of the family Alcaligenaceae.</title>
        <authorList>
            <person name="Szabo A."/>
            <person name="Felfoldi T."/>
        </authorList>
    </citation>
    <scope>NUCLEOTIDE SEQUENCE [LARGE SCALE GENOMIC DNA]</scope>
    <source>
        <strain evidence="3 4">LMG 24012</strain>
    </source>
</reference>